<dbReference type="Proteomes" id="UP000682928">
    <property type="component" value="Chromosome"/>
</dbReference>
<organism evidence="2 3">
    <name type="scientific">Enterobacter kobei</name>
    <dbReference type="NCBI Taxonomy" id="208224"/>
    <lineage>
        <taxon>Bacteria</taxon>
        <taxon>Pseudomonadati</taxon>
        <taxon>Pseudomonadota</taxon>
        <taxon>Gammaproteobacteria</taxon>
        <taxon>Enterobacterales</taxon>
        <taxon>Enterobacteriaceae</taxon>
        <taxon>Enterobacter</taxon>
        <taxon>Enterobacter cloacae complex</taxon>
    </lineage>
</organism>
<sequence>MTKAGLLSIILFPVMSFAANQPGSECAAPGHFIEGMLLTRIKNDLGVDLTSIQYDKTTVNILNIAPVSKFFARKMALADSQTHLEIPENIRLTENDYYSIYHDKHVLAVTAKYTFTDKNNKQSAFISSALVNDDECSVRYNGYVTLSREF</sequence>
<feature type="signal peptide" evidence="1">
    <location>
        <begin position="1"/>
        <end position="18"/>
    </location>
</feature>
<protein>
    <recommendedName>
        <fullName evidence="4">Shiga toxin A subunit</fullName>
    </recommendedName>
</protein>
<evidence type="ECO:0000313" key="2">
    <source>
        <dbReference type="EMBL" id="BCU54808.1"/>
    </source>
</evidence>
<feature type="chain" id="PRO_5041699185" description="Shiga toxin A subunit" evidence="1">
    <location>
        <begin position="19"/>
        <end position="150"/>
    </location>
</feature>
<evidence type="ECO:0000313" key="3">
    <source>
        <dbReference type="Proteomes" id="UP000682928"/>
    </source>
</evidence>
<proteinExistence type="predicted"/>
<keyword evidence="1" id="KW-0732">Signal</keyword>
<gene>
    <name evidence="2" type="ORF">ENKO_14020</name>
</gene>
<name>A0AA86M764_9ENTR</name>
<reference evidence="2" key="1">
    <citation type="submission" date="2021-04" db="EMBL/GenBank/DDBJ databases">
        <title>Difference and commonality of drug resistance evolution in various bacteria. and drug sensitivity profiles.</title>
        <authorList>
            <person name="Maeda T."/>
            <person name="Shibai A."/>
            <person name="Kawada K."/>
            <person name="Kotani H."/>
            <person name="Tarusawa Y."/>
            <person name="Tanabe K."/>
            <person name="Furusawa C."/>
        </authorList>
    </citation>
    <scope>NUCLEOTIDE SEQUENCE</scope>
    <source>
        <strain evidence="2">JCM 8580</strain>
    </source>
</reference>
<dbReference type="AlphaFoldDB" id="A0AA86M764"/>
<accession>A0AA86M764</accession>
<dbReference type="EMBL" id="AP024590">
    <property type="protein sequence ID" value="BCU54808.1"/>
    <property type="molecule type" value="Genomic_DNA"/>
</dbReference>
<evidence type="ECO:0000256" key="1">
    <source>
        <dbReference type="SAM" id="SignalP"/>
    </source>
</evidence>
<evidence type="ECO:0008006" key="4">
    <source>
        <dbReference type="Google" id="ProtNLM"/>
    </source>
</evidence>
<dbReference type="RefSeq" id="WP_088219226.1">
    <property type="nucleotide sequence ID" value="NZ_AP024590.1"/>
</dbReference>